<keyword evidence="5" id="KW-1185">Reference proteome</keyword>
<dbReference type="EMBL" id="CP065601">
    <property type="protein sequence ID" value="QPQ93420.1"/>
    <property type="molecule type" value="Genomic_DNA"/>
</dbReference>
<evidence type="ECO:0000256" key="1">
    <source>
        <dbReference type="SAM" id="SignalP"/>
    </source>
</evidence>
<name>A0AAP9Y8M6_BURGL</name>
<dbReference type="RefSeq" id="WP_017433026.1">
    <property type="nucleotide sequence ID" value="NZ_CP021074.1"/>
</dbReference>
<accession>A0AAP9Y8M6</accession>
<evidence type="ECO:0000313" key="3">
    <source>
        <dbReference type="EMBL" id="USS47591.1"/>
    </source>
</evidence>
<dbReference type="EMBL" id="CP099587">
    <property type="protein sequence ID" value="USS47591.1"/>
    <property type="molecule type" value="Genomic_DNA"/>
</dbReference>
<reference evidence="2 4" key="1">
    <citation type="submission" date="2020-12" db="EMBL/GenBank/DDBJ databases">
        <title>FDA dAtabase for Regulatory Grade micrObial Sequences (FDA-ARGOS): Supporting development and validation of Infectious Disease Dx tests.</title>
        <authorList>
            <person name="Minogue T."/>
            <person name="Wolcott M."/>
            <person name="Wasieloski L."/>
            <person name="Aguilar W."/>
            <person name="Moore D."/>
            <person name="Jaissle J."/>
            <person name="Tallon L."/>
            <person name="Sadzewicz L."/>
            <person name="Zhao X."/>
            <person name="Boylan J."/>
            <person name="Ott S."/>
            <person name="Bowen H."/>
            <person name="Vavikolanu K."/>
            <person name="Mehta A."/>
            <person name="Aluvathingal J."/>
            <person name="Nadendla S."/>
            <person name="Yan Y."/>
            <person name="Sichtig H."/>
        </authorList>
    </citation>
    <scope>NUCLEOTIDE SEQUENCE [LARGE SCALE GENOMIC DNA]</scope>
    <source>
        <strain evidence="2 4">FDAARGOS_949</strain>
    </source>
</reference>
<evidence type="ECO:0000313" key="4">
    <source>
        <dbReference type="Proteomes" id="UP000594892"/>
    </source>
</evidence>
<feature type="chain" id="PRO_5043056352" description="Lipoprotein" evidence="1">
    <location>
        <begin position="20"/>
        <end position="187"/>
    </location>
</feature>
<reference evidence="3" key="2">
    <citation type="submission" date="2022-06" db="EMBL/GenBank/DDBJ databases">
        <title>Draft genome sequence of Burkholderia glumae strain GR20004 isolated from rice panicle showing bacterial panicle blight.</title>
        <authorList>
            <person name="Choi S.Y."/>
            <person name="Lee Y.H."/>
        </authorList>
    </citation>
    <scope>NUCLEOTIDE SEQUENCE</scope>
    <source>
        <strain evidence="3">GR20004</strain>
    </source>
</reference>
<dbReference type="Proteomes" id="UP001056386">
    <property type="component" value="Chromosome 1"/>
</dbReference>
<dbReference type="Proteomes" id="UP000594892">
    <property type="component" value="Chromosome 2"/>
</dbReference>
<dbReference type="GeneID" id="45698102"/>
<keyword evidence="1" id="KW-0732">Signal</keyword>
<evidence type="ECO:0008006" key="6">
    <source>
        <dbReference type="Google" id="ProtNLM"/>
    </source>
</evidence>
<gene>
    <name evidence="2" type="ORF">I6H06_14300</name>
    <name evidence="3" type="ORF">NFI99_22510</name>
</gene>
<sequence>MAAVLGGVVLACAAPAGHAAAKADPHALIEQLVQCRASFDDLVSFNDRVDAHAVGFPEAKPMPGTSGPVWTVKPAVSALGVSSDTVLLNSRSSVFVVVASPHAADDVLALGQREGLGVELKMGGYAVVRKDLDQRAARAFNIDGGHYAAGCVYDEPAFDAARAARYNATPQRRAEKKALEKALQQAQ</sequence>
<evidence type="ECO:0000313" key="5">
    <source>
        <dbReference type="Proteomes" id="UP001056386"/>
    </source>
</evidence>
<organism evidence="2 4">
    <name type="scientific">Burkholderia glumae</name>
    <name type="common">Pseudomonas glumae</name>
    <dbReference type="NCBI Taxonomy" id="337"/>
    <lineage>
        <taxon>Bacteria</taxon>
        <taxon>Pseudomonadati</taxon>
        <taxon>Pseudomonadota</taxon>
        <taxon>Betaproteobacteria</taxon>
        <taxon>Burkholderiales</taxon>
        <taxon>Burkholderiaceae</taxon>
        <taxon>Burkholderia</taxon>
    </lineage>
</organism>
<protein>
    <recommendedName>
        <fullName evidence="6">Lipoprotein</fullName>
    </recommendedName>
</protein>
<feature type="signal peptide" evidence="1">
    <location>
        <begin position="1"/>
        <end position="19"/>
    </location>
</feature>
<evidence type="ECO:0000313" key="2">
    <source>
        <dbReference type="EMBL" id="QPQ93420.1"/>
    </source>
</evidence>
<proteinExistence type="predicted"/>
<dbReference type="AlphaFoldDB" id="A0AAP9Y8M6"/>